<reference evidence="2 3" key="1">
    <citation type="submission" date="2017-12" db="EMBL/GenBank/DDBJ databases">
        <title>Integrating genomic resources of turbot (Scophthalmus maximus) in depth evaluation of genetic and physical mapping variation across individuals.</title>
        <authorList>
            <person name="Martinez P."/>
        </authorList>
    </citation>
    <scope>NUCLEOTIDE SEQUENCE [LARGE SCALE GENOMIC DNA]</scope>
</reference>
<protein>
    <submittedName>
        <fullName evidence="2">Uncharacterized protein</fullName>
    </submittedName>
</protein>
<name>A0A2U9C3D6_SCOMX</name>
<accession>A0A2U9C3D6</accession>
<dbReference type="EMBL" id="CP026254">
    <property type="protein sequence ID" value="AWP10908.1"/>
    <property type="molecule type" value="Genomic_DNA"/>
</dbReference>
<dbReference type="AlphaFoldDB" id="A0A2U9C3D6"/>
<evidence type="ECO:0000313" key="2">
    <source>
        <dbReference type="EMBL" id="AWP10908.1"/>
    </source>
</evidence>
<keyword evidence="1" id="KW-0812">Transmembrane</keyword>
<keyword evidence="1" id="KW-0472">Membrane</keyword>
<keyword evidence="1" id="KW-1133">Transmembrane helix</keyword>
<gene>
    <name evidence="2" type="ORF">SMAX5B_022261</name>
</gene>
<evidence type="ECO:0000313" key="3">
    <source>
        <dbReference type="Proteomes" id="UP000246464"/>
    </source>
</evidence>
<keyword evidence="3" id="KW-1185">Reference proteome</keyword>
<organism evidence="2 3">
    <name type="scientific">Scophthalmus maximus</name>
    <name type="common">Turbot</name>
    <name type="synonym">Psetta maxima</name>
    <dbReference type="NCBI Taxonomy" id="52904"/>
    <lineage>
        <taxon>Eukaryota</taxon>
        <taxon>Metazoa</taxon>
        <taxon>Chordata</taxon>
        <taxon>Craniata</taxon>
        <taxon>Vertebrata</taxon>
        <taxon>Euteleostomi</taxon>
        <taxon>Actinopterygii</taxon>
        <taxon>Neopterygii</taxon>
        <taxon>Teleostei</taxon>
        <taxon>Neoteleostei</taxon>
        <taxon>Acanthomorphata</taxon>
        <taxon>Carangaria</taxon>
        <taxon>Pleuronectiformes</taxon>
        <taxon>Pleuronectoidei</taxon>
        <taxon>Scophthalmidae</taxon>
        <taxon>Scophthalmus</taxon>
    </lineage>
</organism>
<proteinExistence type="predicted"/>
<feature type="transmembrane region" description="Helical" evidence="1">
    <location>
        <begin position="6"/>
        <end position="28"/>
    </location>
</feature>
<dbReference type="Proteomes" id="UP000246464">
    <property type="component" value="Chromosome 12"/>
</dbReference>
<evidence type="ECO:0000256" key="1">
    <source>
        <dbReference type="SAM" id="Phobius"/>
    </source>
</evidence>
<sequence length="64" mass="7737">MIYTALLVVEITCTLVLAKFTLALYFLLQRRKKMCHRVKLTRFSYRRENNPPSHKLMKRQSENH</sequence>